<proteinExistence type="predicted"/>
<dbReference type="InterPro" id="IPR010269">
    <property type="entry name" value="T6SS_TssC-like"/>
</dbReference>
<evidence type="ECO:0000259" key="2">
    <source>
        <dbReference type="Pfam" id="PF18945"/>
    </source>
</evidence>
<dbReference type="EMBL" id="NOXU01000029">
    <property type="protein sequence ID" value="OYQ34197.1"/>
    <property type="molecule type" value="Genomic_DNA"/>
</dbReference>
<evidence type="ECO:0000259" key="1">
    <source>
        <dbReference type="Pfam" id="PF05943"/>
    </source>
</evidence>
<name>A0A255YY89_9PROT</name>
<dbReference type="Proteomes" id="UP000216998">
    <property type="component" value="Unassembled WGS sequence"/>
</dbReference>
<dbReference type="AlphaFoldDB" id="A0A255YY89"/>
<gene>
    <name evidence="3" type="ORF">CHU95_12130</name>
</gene>
<dbReference type="OrthoDB" id="9764000at2"/>
<dbReference type="Pfam" id="PF18945">
    <property type="entry name" value="VipB_2"/>
    <property type="match status" value="1"/>
</dbReference>
<dbReference type="PANTHER" id="PTHR35565:SF1">
    <property type="entry name" value="TYPE VI SECRETION SYSTEM CONTRACTILE SHEATH LARGE SUBUNIT"/>
    <property type="match status" value="1"/>
</dbReference>
<dbReference type="Pfam" id="PF05943">
    <property type="entry name" value="VipB"/>
    <property type="match status" value="1"/>
</dbReference>
<organism evidence="3 4">
    <name type="scientific">Niveispirillum lacus</name>
    <dbReference type="NCBI Taxonomy" id="1981099"/>
    <lineage>
        <taxon>Bacteria</taxon>
        <taxon>Pseudomonadati</taxon>
        <taxon>Pseudomonadota</taxon>
        <taxon>Alphaproteobacteria</taxon>
        <taxon>Rhodospirillales</taxon>
        <taxon>Azospirillaceae</taxon>
        <taxon>Niveispirillum</taxon>
    </lineage>
</organism>
<evidence type="ECO:0000313" key="3">
    <source>
        <dbReference type="EMBL" id="OYQ34197.1"/>
    </source>
</evidence>
<reference evidence="3 4" key="1">
    <citation type="submission" date="2017-07" db="EMBL/GenBank/DDBJ databases">
        <title>Niveispirillum cyanobacteriorum sp. nov., isolated from cyanobacterial aggregates in a eutrophic lake.</title>
        <authorList>
            <person name="Cai H."/>
        </authorList>
    </citation>
    <scope>NUCLEOTIDE SEQUENCE [LARGE SCALE GENOMIC DNA]</scope>
    <source>
        <strain evidence="4">TH1-14</strain>
    </source>
</reference>
<dbReference type="NCBIfam" id="TIGR03355">
    <property type="entry name" value="VI_chp_2"/>
    <property type="match status" value="1"/>
</dbReference>
<dbReference type="PANTHER" id="PTHR35565">
    <property type="entry name" value="CYTOPLASMIC PROTEIN-RELATED"/>
    <property type="match status" value="1"/>
</dbReference>
<feature type="domain" description="TssC1 N-terminal" evidence="1">
    <location>
        <begin position="13"/>
        <end position="296"/>
    </location>
</feature>
<comment type="caution">
    <text evidence="3">The sequence shown here is derived from an EMBL/GenBank/DDBJ whole genome shotgun (WGS) entry which is preliminary data.</text>
</comment>
<dbReference type="InterPro" id="IPR044032">
    <property type="entry name" value="TssC1_C"/>
</dbReference>
<feature type="domain" description="TssC1 C-terminal" evidence="2">
    <location>
        <begin position="310"/>
        <end position="419"/>
    </location>
</feature>
<keyword evidence="4" id="KW-1185">Reference proteome</keyword>
<dbReference type="RefSeq" id="WP_094456607.1">
    <property type="nucleotide sequence ID" value="NZ_NOXU01000029.1"/>
</dbReference>
<accession>A0A255YY89</accession>
<sequence>MCQESLDIPAAAEILRHQDFQSLESAWRSLKFLVDRTDFRQNISVEILNATKQELADDFDDAPEFTKSTLYRRVYSADLGTLGGKPYGAIIGNFDFTHKANDIKLLQDVARIAAVSHAPFIAATAPQMFGLKSYTELEHKQDVKDIMSGPQYDKWNAFRDSEDARYVALTAPRFMLRLPYGPDTTPVKAFNCVEAAAGTSEDYLWGNTAFAFAARMTDSFAKSGWCSNVIGPRAGGTVDNLPLHTYEQGGRHRNMVPTEILLSERREVELAEAGFISLVMRKDSDNAVFFSAQSVQKPKFFGISEEGKQAEFNYRLSTQLPYMLIINRLAHYIKVIQRESIGKVTDRTVLETELKKWLMQYVADQDNPKPDIVAKRPLRKSMIQVTDVEGEPGWFRVQMSVTPHYKYQGAYFTLSLSGTLDTRK</sequence>
<dbReference type="InterPro" id="IPR044031">
    <property type="entry name" value="TssC1_N"/>
</dbReference>
<protein>
    <submittedName>
        <fullName evidence="3">Type VI secretion protein</fullName>
    </submittedName>
</protein>
<evidence type="ECO:0000313" key="4">
    <source>
        <dbReference type="Proteomes" id="UP000216998"/>
    </source>
</evidence>